<dbReference type="Proteomes" id="UP000789901">
    <property type="component" value="Unassembled WGS sequence"/>
</dbReference>
<sequence>SNAITINRERRFGKLKENFQVNEKKSIKNHGEDVGKGKWKWEIKKTTNLHPPHKNNY</sequence>
<evidence type="ECO:0000313" key="1">
    <source>
        <dbReference type="EMBL" id="CAG8850349.1"/>
    </source>
</evidence>
<evidence type="ECO:0000313" key="2">
    <source>
        <dbReference type="Proteomes" id="UP000789901"/>
    </source>
</evidence>
<proteinExistence type="predicted"/>
<protein>
    <submittedName>
        <fullName evidence="1">18636_t:CDS:1</fullName>
    </submittedName>
</protein>
<feature type="non-terminal residue" evidence="1">
    <location>
        <position position="1"/>
    </location>
</feature>
<comment type="caution">
    <text evidence="1">The sequence shown here is derived from an EMBL/GenBank/DDBJ whole genome shotgun (WGS) entry which is preliminary data.</text>
</comment>
<gene>
    <name evidence="1" type="ORF">GMARGA_LOCUS40171</name>
</gene>
<organism evidence="1 2">
    <name type="scientific">Gigaspora margarita</name>
    <dbReference type="NCBI Taxonomy" id="4874"/>
    <lineage>
        <taxon>Eukaryota</taxon>
        <taxon>Fungi</taxon>
        <taxon>Fungi incertae sedis</taxon>
        <taxon>Mucoromycota</taxon>
        <taxon>Glomeromycotina</taxon>
        <taxon>Glomeromycetes</taxon>
        <taxon>Diversisporales</taxon>
        <taxon>Gigasporaceae</taxon>
        <taxon>Gigaspora</taxon>
    </lineage>
</organism>
<accession>A0ABN7X980</accession>
<keyword evidence="2" id="KW-1185">Reference proteome</keyword>
<dbReference type="EMBL" id="CAJVQB010100639">
    <property type="protein sequence ID" value="CAG8850349.1"/>
    <property type="molecule type" value="Genomic_DNA"/>
</dbReference>
<feature type="non-terminal residue" evidence="1">
    <location>
        <position position="57"/>
    </location>
</feature>
<reference evidence="1 2" key="1">
    <citation type="submission" date="2021-06" db="EMBL/GenBank/DDBJ databases">
        <authorList>
            <person name="Kallberg Y."/>
            <person name="Tangrot J."/>
            <person name="Rosling A."/>
        </authorList>
    </citation>
    <scope>NUCLEOTIDE SEQUENCE [LARGE SCALE GENOMIC DNA]</scope>
    <source>
        <strain evidence="1 2">120-4 pot B 10/14</strain>
    </source>
</reference>
<name>A0ABN7X980_GIGMA</name>